<reference evidence="1 2" key="1">
    <citation type="journal article" date="2013" name="BMC Genomics">
        <title>The miniature genome of a carnivorous plant Genlisea aurea contains a low number of genes and short non-coding sequences.</title>
        <authorList>
            <person name="Leushkin E.V."/>
            <person name="Sutormin R.A."/>
            <person name="Nabieva E.R."/>
            <person name="Penin A.A."/>
            <person name="Kondrashov A.S."/>
            <person name="Logacheva M.D."/>
        </authorList>
    </citation>
    <scope>NUCLEOTIDE SEQUENCE [LARGE SCALE GENOMIC DNA]</scope>
</reference>
<keyword evidence="2" id="KW-1185">Reference proteome</keyword>
<dbReference type="OrthoDB" id="934722at2759"/>
<dbReference type="AlphaFoldDB" id="S8D429"/>
<sequence length="51" mass="5983">MTYALPWRYSTAELKGLSSFNSPMICYGYVICYGYDISLSRRKRGFEFPWG</sequence>
<protein>
    <submittedName>
        <fullName evidence="1">Uncharacterized protein</fullName>
    </submittedName>
</protein>
<dbReference type="EMBL" id="AUSU01000059">
    <property type="protein sequence ID" value="EPS74484.1"/>
    <property type="molecule type" value="Genomic_DNA"/>
</dbReference>
<name>S8D429_9LAMI</name>
<organism evidence="1 2">
    <name type="scientific">Genlisea aurea</name>
    <dbReference type="NCBI Taxonomy" id="192259"/>
    <lineage>
        <taxon>Eukaryota</taxon>
        <taxon>Viridiplantae</taxon>
        <taxon>Streptophyta</taxon>
        <taxon>Embryophyta</taxon>
        <taxon>Tracheophyta</taxon>
        <taxon>Spermatophyta</taxon>
        <taxon>Magnoliopsida</taxon>
        <taxon>eudicotyledons</taxon>
        <taxon>Gunneridae</taxon>
        <taxon>Pentapetalae</taxon>
        <taxon>asterids</taxon>
        <taxon>lamiids</taxon>
        <taxon>Lamiales</taxon>
        <taxon>Lentibulariaceae</taxon>
        <taxon>Genlisea</taxon>
    </lineage>
</organism>
<evidence type="ECO:0000313" key="2">
    <source>
        <dbReference type="Proteomes" id="UP000015453"/>
    </source>
</evidence>
<accession>S8D429</accession>
<comment type="caution">
    <text evidence="1">The sequence shown here is derived from an EMBL/GenBank/DDBJ whole genome shotgun (WGS) entry which is preliminary data.</text>
</comment>
<evidence type="ECO:0000313" key="1">
    <source>
        <dbReference type="EMBL" id="EPS74484.1"/>
    </source>
</evidence>
<proteinExistence type="predicted"/>
<gene>
    <name evidence="1" type="ORF">M569_00273</name>
</gene>
<dbReference type="Proteomes" id="UP000015453">
    <property type="component" value="Unassembled WGS sequence"/>
</dbReference>